<keyword evidence="10" id="KW-1185">Reference proteome</keyword>
<feature type="transmembrane region" description="Helical" evidence="6">
    <location>
        <begin position="299"/>
        <end position="321"/>
    </location>
</feature>
<evidence type="ECO:0000256" key="4">
    <source>
        <dbReference type="ARBA" id="ARBA00022989"/>
    </source>
</evidence>
<dbReference type="PANTHER" id="PTHR30572">
    <property type="entry name" value="MEMBRANE COMPONENT OF TRANSPORTER-RELATED"/>
    <property type="match status" value="1"/>
</dbReference>
<comment type="caution">
    <text evidence="9">The sequence shown here is derived from an EMBL/GenBank/DDBJ whole genome shotgun (WGS) entry which is preliminary data.</text>
</comment>
<keyword evidence="5 6" id="KW-0472">Membrane</keyword>
<evidence type="ECO:0000256" key="5">
    <source>
        <dbReference type="ARBA" id="ARBA00023136"/>
    </source>
</evidence>
<dbReference type="PANTHER" id="PTHR30572:SF18">
    <property type="entry name" value="ABC-TYPE MACROLIDE FAMILY EXPORT SYSTEM PERMEASE COMPONENT 2"/>
    <property type="match status" value="1"/>
</dbReference>
<dbReference type="InterPro" id="IPR025857">
    <property type="entry name" value="MacB_PCD"/>
</dbReference>
<protein>
    <submittedName>
        <fullName evidence="9">ABC transporter permease</fullName>
    </submittedName>
</protein>
<feature type="transmembrane region" description="Helical" evidence="6">
    <location>
        <begin position="697"/>
        <end position="718"/>
    </location>
</feature>
<comment type="subcellular location">
    <subcellularLocation>
        <location evidence="1">Cell membrane</location>
        <topology evidence="1">Multi-pass membrane protein</topology>
    </subcellularLocation>
</comment>
<evidence type="ECO:0000256" key="6">
    <source>
        <dbReference type="SAM" id="Phobius"/>
    </source>
</evidence>
<evidence type="ECO:0000256" key="1">
    <source>
        <dbReference type="ARBA" id="ARBA00004651"/>
    </source>
</evidence>
<keyword evidence="3 6" id="KW-0812">Transmembrane</keyword>
<keyword evidence="2" id="KW-1003">Cell membrane</keyword>
<evidence type="ECO:0000313" key="10">
    <source>
        <dbReference type="Proteomes" id="UP000634134"/>
    </source>
</evidence>
<feature type="domain" description="ABC3 transporter permease C-terminal" evidence="7">
    <location>
        <begin position="697"/>
        <end position="806"/>
    </location>
</feature>
<feature type="transmembrane region" description="Helical" evidence="6">
    <location>
        <begin position="396"/>
        <end position="419"/>
    </location>
</feature>
<evidence type="ECO:0000313" key="9">
    <source>
        <dbReference type="EMBL" id="MBE9462269.1"/>
    </source>
</evidence>
<gene>
    <name evidence="9" type="ORF">IEE83_10280</name>
</gene>
<dbReference type="Proteomes" id="UP000634134">
    <property type="component" value="Unassembled WGS sequence"/>
</dbReference>
<feature type="transmembrane region" description="Helical" evidence="6">
    <location>
        <begin position="355"/>
        <end position="376"/>
    </location>
</feature>
<keyword evidence="4 6" id="KW-1133">Transmembrane helix</keyword>
<evidence type="ECO:0000259" key="7">
    <source>
        <dbReference type="Pfam" id="PF02687"/>
    </source>
</evidence>
<dbReference type="Pfam" id="PF12704">
    <property type="entry name" value="MacB_PCD"/>
    <property type="match status" value="2"/>
</dbReference>
<dbReference type="EMBL" id="JACYGY010000001">
    <property type="protein sequence ID" value="MBE9462269.1"/>
    <property type="molecule type" value="Genomic_DNA"/>
</dbReference>
<dbReference type="RefSeq" id="WP_194120489.1">
    <property type="nucleotide sequence ID" value="NZ_JACYGY010000001.1"/>
</dbReference>
<evidence type="ECO:0000256" key="2">
    <source>
        <dbReference type="ARBA" id="ARBA00022475"/>
    </source>
</evidence>
<reference evidence="10" key="1">
    <citation type="submission" date="2023-07" db="EMBL/GenBank/DDBJ databases">
        <title>Dyadobacter sp. nov 'subterranea' isolated from contaminted grondwater.</title>
        <authorList>
            <person name="Szabo I."/>
            <person name="Al-Omari J."/>
            <person name="Szerdahelyi S.G."/>
            <person name="Rado J."/>
        </authorList>
    </citation>
    <scope>NUCLEOTIDE SEQUENCE [LARGE SCALE GENOMIC DNA]</scope>
    <source>
        <strain evidence="10">UP-52</strain>
    </source>
</reference>
<dbReference type="Pfam" id="PF02687">
    <property type="entry name" value="FtsX"/>
    <property type="match status" value="2"/>
</dbReference>
<feature type="domain" description="ABC3 transporter permease C-terminal" evidence="7">
    <location>
        <begin position="305"/>
        <end position="417"/>
    </location>
</feature>
<name>A0ABR9W9V9_9BACT</name>
<evidence type="ECO:0000259" key="8">
    <source>
        <dbReference type="Pfam" id="PF12704"/>
    </source>
</evidence>
<feature type="transmembrane region" description="Helical" evidence="6">
    <location>
        <begin position="21"/>
        <end position="43"/>
    </location>
</feature>
<dbReference type="InterPro" id="IPR050250">
    <property type="entry name" value="Macrolide_Exporter_MacB"/>
</dbReference>
<feature type="domain" description="MacB-like periplasmic core" evidence="8">
    <location>
        <begin position="20"/>
        <end position="256"/>
    </location>
</feature>
<sequence>MILNYFKSARRNLWKNKTNTIINVLGLALGITCSLGIFVFVNYELSFDKFHTNAKRIYRIVEHSKKADGIQHWPTTAYPLAEALKREFPDIGVTQTAGPDKKIISAKDQKGDVKRFEESRVMFADADYLRLFDFKNAFEKGLWIAGNAATAFQQPNAVVLTEKMAERYFGEVSNNYDDLIAKTLTLNNTDILTVSGIIRNPPANTNLPFDILINYQFFKSKNTYQANNWSGNYLGTTYVELPAGADPEKFEKAIDRFKSKYLKAEDNRRISYFLQPLSDIHTNSLYSSEPGSYVLGKEILWGLGSLAVFLILIASVNFINLSTAQAMQRQKEIGVRKAIGSTKAQLFFQFMSETFVLALLAGFLSINGLYGLLWIVNQKLSFIDLALKPDSQTWLFAAGLIGIITLLAGSYPALVLSGFKPAMAIKNNVQRKTSGISLRQGLIVFQFGITYCLLVATWISSDQMSFFQRKGLGFSKDAVLTINAPRDKKSGQLDAFRQELLQYPYIKDVSFASGAPLTQNWYGTDFRLKSEPVTMARQAEMKSTDTNYQRLFGLQLVAGQWISASNIVPDSVRFNGFVINETMAKMLNLSPEKAIGEKLVINEGEAPIIGVVKDFHNASLQQAIQPCVFMYSNAPEQIHVQLLATNGRISNLPQTLAHLSQIWKENFPDDVYQFTFLNESLAKNYFVEQLVFDAFKAFAAISIFISCLGLFGLIILTAAQRTKEIGVRKVLGASITSVVGMLTADFVKLVVCAIVLALPISWWAMHQWLQGFAYKTEINWWVFALSGIFAVVIALVTVSFQSIKAALMDPVKSLKSE</sequence>
<accession>A0ABR9W9V9</accession>
<proteinExistence type="predicted"/>
<feature type="transmembrane region" description="Helical" evidence="6">
    <location>
        <begin position="730"/>
        <end position="758"/>
    </location>
</feature>
<feature type="transmembrane region" description="Helical" evidence="6">
    <location>
        <begin position="440"/>
        <end position="459"/>
    </location>
</feature>
<organism evidence="9 10">
    <name type="scientific">Dyadobacter subterraneus</name>
    <dbReference type="NCBI Taxonomy" id="2773304"/>
    <lineage>
        <taxon>Bacteria</taxon>
        <taxon>Pseudomonadati</taxon>
        <taxon>Bacteroidota</taxon>
        <taxon>Cytophagia</taxon>
        <taxon>Cytophagales</taxon>
        <taxon>Spirosomataceae</taxon>
        <taxon>Dyadobacter</taxon>
    </lineage>
</organism>
<evidence type="ECO:0000256" key="3">
    <source>
        <dbReference type="ARBA" id="ARBA00022692"/>
    </source>
</evidence>
<feature type="transmembrane region" description="Helical" evidence="6">
    <location>
        <begin position="778"/>
        <end position="798"/>
    </location>
</feature>
<feature type="domain" description="MacB-like periplasmic core" evidence="8">
    <location>
        <begin position="477"/>
        <end position="623"/>
    </location>
</feature>
<dbReference type="InterPro" id="IPR003838">
    <property type="entry name" value="ABC3_permease_C"/>
</dbReference>